<feature type="non-terminal residue" evidence="3">
    <location>
        <position position="212"/>
    </location>
</feature>
<feature type="region of interest" description="Disordered" evidence="1">
    <location>
        <begin position="114"/>
        <end position="144"/>
    </location>
</feature>
<dbReference type="EMBL" id="GL377303">
    <property type="protein sequence ID" value="EFJ00617.1"/>
    <property type="molecule type" value="Genomic_DNA"/>
</dbReference>
<dbReference type="Proteomes" id="UP000007431">
    <property type="component" value="Unassembled WGS sequence"/>
</dbReference>
<dbReference type="VEuPathDB" id="FungiDB:SCHCODRAFT_02482224"/>
<accession>D8PUP7</accession>
<dbReference type="OrthoDB" id="10492873at2759"/>
<evidence type="ECO:0000256" key="2">
    <source>
        <dbReference type="SAM" id="Phobius"/>
    </source>
</evidence>
<organism evidence="4">
    <name type="scientific">Schizophyllum commune (strain H4-8 / FGSC 9210)</name>
    <name type="common">Split gill fungus</name>
    <dbReference type="NCBI Taxonomy" id="578458"/>
    <lineage>
        <taxon>Eukaryota</taxon>
        <taxon>Fungi</taxon>
        <taxon>Dikarya</taxon>
        <taxon>Basidiomycota</taxon>
        <taxon>Agaricomycotina</taxon>
        <taxon>Agaricomycetes</taxon>
        <taxon>Agaricomycetidae</taxon>
        <taxon>Agaricales</taxon>
        <taxon>Schizophyllaceae</taxon>
        <taxon>Schizophyllum</taxon>
    </lineage>
</organism>
<name>D8PUP7_SCHCM</name>
<dbReference type="KEGG" id="scm:SCHCO_02482224"/>
<feature type="region of interest" description="Disordered" evidence="1">
    <location>
        <begin position="57"/>
        <end position="85"/>
    </location>
</feature>
<dbReference type="RefSeq" id="XP_003035519.1">
    <property type="nucleotide sequence ID" value="XM_003035473.1"/>
</dbReference>
<protein>
    <submittedName>
        <fullName evidence="3">Uncharacterized protein</fullName>
    </submittedName>
</protein>
<evidence type="ECO:0000256" key="1">
    <source>
        <dbReference type="SAM" id="MobiDB-lite"/>
    </source>
</evidence>
<keyword evidence="2" id="KW-0812">Transmembrane</keyword>
<dbReference type="AlphaFoldDB" id="D8PUP7"/>
<reference evidence="3 4" key="1">
    <citation type="journal article" date="2010" name="Nat. Biotechnol.">
        <title>Genome sequence of the model mushroom Schizophyllum commune.</title>
        <authorList>
            <person name="Ohm R.A."/>
            <person name="de Jong J.F."/>
            <person name="Lugones L.G."/>
            <person name="Aerts A."/>
            <person name="Kothe E."/>
            <person name="Stajich J.E."/>
            <person name="de Vries R.P."/>
            <person name="Record E."/>
            <person name="Levasseur A."/>
            <person name="Baker S.E."/>
            <person name="Bartholomew K.A."/>
            <person name="Coutinho P.M."/>
            <person name="Erdmann S."/>
            <person name="Fowler T.J."/>
            <person name="Gathman A.C."/>
            <person name="Lombard V."/>
            <person name="Henrissat B."/>
            <person name="Knabe N."/>
            <person name="Kuees U."/>
            <person name="Lilly W.W."/>
            <person name="Lindquist E."/>
            <person name="Lucas S."/>
            <person name="Magnuson J.K."/>
            <person name="Piumi F."/>
            <person name="Raudaskoski M."/>
            <person name="Salamov A."/>
            <person name="Schmutz J."/>
            <person name="Schwarze F.W.M.R."/>
            <person name="vanKuyk P.A."/>
            <person name="Horton J.S."/>
            <person name="Grigoriev I.V."/>
            <person name="Woesten H.A.B."/>
        </authorList>
    </citation>
    <scope>NUCLEOTIDE SEQUENCE [LARGE SCALE GENOMIC DNA]</scope>
    <source>
        <strain evidence="4">H4-8 / FGSC 9210</strain>
    </source>
</reference>
<evidence type="ECO:0000313" key="4">
    <source>
        <dbReference type="Proteomes" id="UP000007431"/>
    </source>
</evidence>
<feature type="transmembrane region" description="Helical" evidence="2">
    <location>
        <begin position="25"/>
        <end position="46"/>
    </location>
</feature>
<keyword evidence="4" id="KW-1185">Reference proteome</keyword>
<keyword evidence="2" id="KW-1133">Transmembrane helix</keyword>
<dbReference type="GeneID" id="9586943"/>
<dbReference type="HOGENOM" id="CLU_1300312_0_0_1"/>
<gene>
    <name evidence="3" type="ORF">SCHCODRAFT_106307</name>
</gene>
<proteinExistence type="predicted"/>
<feature type="compositionally biased region" description="Basic residues" evidence="1">
    <location>
        <begin position="57"/>
        <end position="83"/>
    </location>
</feature>
<feature type="compositionally biased region" description="Basic and acidic residues" evidence="1">
    <location>
        <begin position="120"/>
        <end position="138"/>
    </location>
</feature>
<keyword evidence="2" id="KW-0472">Membrane</keyword>
<evidence type="ECO:0000313" key="3">
    <source>
        <dbReference type="EMBL" id="EFJ00617.1"/>
    </source>
</evidence>
<dbReference type="InParanoid" id="D8PUP7"/>
<sequence>MPDERDPSQSGVPHRGGSTARPSPALIAAFIALCALSVVTTLLVNFRCRNGLRWGRYQRRPPARPAHARRSASHPRKKHRRAPRLHDAYLNLEAQEAVGWKNVVPLAASVLPSSPSYDKMPSEGKRIRFQDPSKHTPLDSDGIPQPTPSCPLSIYAPAQSILVPPPPIQVQVIVPILMPVAPGPRRGGIEQDASVCLGTTIVPLSTRGLGRG</sequence>